<sequence length="758" mass="85085">MATSNDLPPDPLNLLRKSIATDSAPTPSTSDDPSTQAELDISLAEATFLVFNFTQAEEGGHHVAIPISQKTRFESKAAAKAVDLRSVYFTWQNKDLQTIGYINAVTAINEELKKAGKQETVTSLSFQERTDLVNWLQGDIAENACEFIRSLDDNDVTRKQADDAAALVAGGDEDVEMRDAGLSDAAARKKEEELLRAIYAAERKLGDRNTLLRGSKAQDYTATRERCAKIFLKRSSTLTNQPNAAPVLTNNPALRPPVKAPQPGRRPEPIILLSPSASSLLRMPNIKSFLVDGIYQPPDSTTSSGANILHLQRRLSDDISKHPVRFILVDSPEHFRHDYWERVVAVFTTGQTWQFKNYKWQNPADLFANALGIYVGWKGEVVPETVKGWGRGVLTVQVDKGKDRWRDREVVEDIWRAVDGKLREKGPFEAATSVGRSEICWLKHSSLYQDVLAPADSTSPPYIDLIRTLVVNTISPSHSPDYRVKAISHGDWNVGLAVVERRLIGLLSHRILQLSVVIVHHGIALTRGGESESQQSQVKLTPTATPRTLRHHRNHASDHVVHHVRYTCSSRTLSAFSARASTARVYGHRYDTCEPDDHDRWHYITTINLLHLRPPRRLHRHLGLLPLPRRLRLQRNRRLPLEVLDDRHLLPRRIDNASFALSKRDIHRNDRKHGYRDPDSQHRPFEQSASIHRTTAIIVDDVVFHDVLVRADVWVRELHDAVWVWAGGTGADGDGYGVPDYVSGGDEDEGGVETDDGY</sequence>
<dbReference type="GO" id="GO:0016593">
    <property type="term" value="C:Cdc73/Paf1 complex"/>
    <property type="evidence" value="ECO:0007669"/>
    <property type="project" value="InterPro"/>
</dbReference>
<keyword evidence="4" id="KW-0539">Nucleus</keyword>
<dbReference type="Proteomes" id="UP001271007">
    <property type="component" value="Unassembled WGS sequence"/>
</dbReference>
<keyword evidence="8" id="KW-1185">Reference proteome</keyword>
<comment type="subcellular location">
    <subcellularLocation>
        <location evidence="1">Nucleus</location>
    </subcellularLocation>
</comment>
<name>A0AAJ0DA61_9PEZI</name>
<feature type="compositionally biased region" description="Acidic residues" evidence="5">
    <location>
        <begin position="745"/>
        <end position="758"/>
    </location>
</feature>
<feature type="domain" description="Cell division control protein 73 C-terminal" evidence="6">
    <location>
        <begin position="266"/>
        <end position="419"/>
    </location>
</feature>
<evidence type="ECO:0000256" key="2">
    <source>
        <dbReference type="ARBA" id="ARBA00010427"/>
    </source>
</evidence>
<feature type="compositionally biased region" description="Polar residues" evidence="5">
    <location>
        <begin position="242"/>
        <end position="252"/>
    </location>
</feature>
<reference evidence="7" key="1">
    <citation type="submission" date="2023-04" db="EMBL/GenBank/DDBJ databases">
        <title>Black Yeasts Isolated from many extreme environments.</title>
        <authorList>
            <person name="Coleine C."/>
            <person name="Stajich J.E."/>
            <person name="Selbmann L."/>
        </authorList>
    </citation>
    <scope>NUCLEOTIDE SEQUENCE</scope>
    <source>
        <strain evidence="7">CCFEE 5312</strain>
    </source>
</reference>
<dbReference type="AlphaFoldDB" id="A0AAJ0DA61"/>
<evidence type="ECO:0000256" key="1">
    <source>
        <dbReference type="ARBA" id="ARBA00004123"/>
    </source>
</evidence>
<dbReference type="Pfam" id="PF05179">
    <property type="entry name" value="CDC73_C"/>
    <property type="match status" value="1"/>
</dbReference>
<comment type="caution">
    <text evidence="7">The sequence shown here is derived from an EMBL/GenBank/DDBJ whole genome shotgun (WGS) entry which is preliminary data.</text>
</comment>
<dbReference type="GO" id="GO:0000993">
    <property type="term" value="F:RNA polymerase II complex binding"/>
    <property type="evidence" value="ECO:0007669"/>
    <property type="project" value="TreeGrafter"/>
</dbReference>
<dbReference type="EMBL" id="JAWDJX010000036">
    <property type="protein sequence ID" value="KAK3049912.1"/>
    <property type="molecule type" value="Genomic_DNA"/>
</dbReference>
<comment type="similarity">
    <text evidence="2">Belongs to the CDC73 family.</text>
</comment>
<evidence type="ECO:0000256" key="3">
    <source>
        <dbReference type="ARBA" id="ARBA00023163"/>
    </source>
</evidence>
<evidence type="ECO:0000256" key="5">
    <source>
        <dbReference type="SAM" id="MobiDB-lite"/>
    </source>
</evidence>
<keyword evidence="3" id="KW-0804">Transcription</keyword>
<evidence type="ECO:0000313" key="8">
    <source>
        <dbReference type="Proteomes" id="UP001271007"/>
    </source>
</evidence>
<feature type="compositionally biased region" description="Low complexity" evidence="5">
    <location>
        <begin position="12"/>
        <end position="35"/>
    </location>
</feature>
<dbReference type="Gene3D" id="3.40.50.11990">
    <property type="entry name" value="RNA polymerase II accessory factor, Cdc73 C-terminal domain"/>
    <property type="match status" value="1"/>
</dbReference>
<dbReference type="GO" id="GO:0006368">
    <property type="term" value="P:transcription elongation by RNA polymerase II"/>
    <property type="evidence" value="ECO:0007669"/>
    <property type="project" value="InterPro"/>
</dbReference>
<organism evidence="7 8">
    <name type="scientific">Extremus antarcticus</name>
    <dbReference type="NCBI Taxonomy" id="702011"/>
    <lineage>
        <taxon>Eukaryota</taxon>
        <taxon>Fungi</taxon>
        <taxon>Dikarya</taxon>
        <taxon>Ascomycota</taxon>
        <taxon>Pezizomycotina</taxon>
        <taxon>Dothideomycetes</taxon>
        <taxon>Dothideomycetidae</taxon>
        <taxon>Mycosphaerellales</taxon>
        <taxon>Extremaceae</taxon>
        <taxon>Extremus</taxon>
    </lineage>
</organism>
<dbReference type="InterPro" id="IPR007852">
    <property type="entry name" value="Cdc73/Parafibromin"/>
</dbReference>
<feature type="region of interest" description="Disordered" evidence="5">
    <location>
        <begin position="736"/>
        <end position="758"/>
    </location>
</feature>
<dbReference type="InterPro" id="IPR038103">
    <property type="entry name" value="CDC73_C_sf"/>
</dbReference>
<feature type="region of interest" description="Disordered" evidence="5">
    <location>
        <begin position="242"/>
        <end position="269"/>
    </location>
</feature>
<gene>
    <name evidence="7" type="primary">CDC73</name>
    <name evidence="7" type="ORF">LTR09_008832</name>
</gene>
<dbReference type="InterPro" id="IPR031336">
    <property type="entry name" value="CDC73_C"/>
</dbReference>
<evidence type="ECO:0000259" key="6">
    <source>
        <dbReference type="Pfam" id="PF05179"/>
    </source>
</evidence>
<dbReference type="GO" id="GO:0032968">
    <property type="term" value="P:positive regulation of transcription elongation by RNA polymerase II"/>
    <property type="evidence" value="ECO:0007669"/>
    <property type="project" value="TreeGrafter"/>
</dbReference>
<dbReference type="PANTHER" id="PTHR12466:SF8">
    <property type="entry name" value="PARAFIBROMIN"/>
    <property type="match status" value="1"/>
</dbReference>
<protein>
    <submittedName>
        <fullName evidence="7">Accessory factor associated with RNA polymerase II</fullName>
    </submittedName>
</protein>
<evidence type="ECO:0000313" key="7">
    <source>
        <dbReference type="EMBL" id="KAK3049912.1"/>
    </source>
</evidence>
<accession>A0AAJ0DA61</accession>
<feature type="region of interest" description="Disordered" evidence="5">
    <location>
        <begin position="1"/>
        <end position="35"/>
    </location>
</feature>
<proteinExistence type="inferred from homology"/>
<dbReference type="FunFam" id="3.40.50.11990:FF:000003">
    <property type="entry name" value="Pol II transcription elongation factor subunit Cdc73"/>
    <property type="match status" value="1"/>
</dbReference>
<evidence type="ECO:0000256" key="4">
    <source>
        <dbReference type="ARBA" id="ARBA00023242"/>
    </source>
</evidence>
<dbReference type="PANTHER" id="PTHR12466">
    <property type="entry name" value="CDC73 DOMAIN PROTEIN"/>
    <property type="match status" value="1"/>
</dbReference>